<evidence type="ECO:0000313" key="1">
    <source>
        <dbReference type="EMBL" id="OOZ38045.1"/>
    </source>
</evidence>
<keyword evidence="2" id="KW-1185">Reference proteome</keyword>
<comment type="caution">
    <text evidence="1">The sequence shown here is derived from an EMBL/GenBank/DDBJ whole genome shotgun (WGS) entry which is preliminary data.</text>
</comment>
<dbReference type="Proteomes" id="UP000191110">
    <property type="component" value="Unassembled WGS sequence"/>
</dbReference>
<gene>
    <name evidence="1" type="ORF">BOW53_16690</name>
</gene>
<dbReference type="AlphaFoldDB" id="A0A1T2KYX6"/>
<organism evidence="1 2">
    <name type="scientific">Solemya pervernicosa gill symbiont</name>
    <dbReference type="NCBI Taxonomy" id="642797"/>
    <lineage>
        <taxon>Bacteria</taxon>
        <taxon>Pseudomonadati</taxon>
        <taxon>Pseudomonadota</taxon>
        <taxon>Gammaproteobacteria</taxon>
        <taxon>sulfur-oxidizing symbionts</taxon>
    </lineage>
</organism>
<proteinExistence type="predicted"/>
<sequence length="249" mass="29517">MFILQLRISQPEIFSRHLRTALDTPDIAYHLKRLIVETLAEFDPQEDDIPLVRHISTKHHTIFTRLIDQPLTIKWFHLLRDSWLPSTLREQNSDTLRRFLLNLDRWINEDTESVLSIWHRALTEQWVESYSIAFHITHSLMKIEEWHHPEIRPLLETLISLGQKADHESAGQPLSRLVTETDEHDDLLWSWITRDVPEALNSRRDISEHLHCSPHDFHKKDFLEERLSGSRYFCGSLFWASKPKQAAKT</sequence>
<accession>A0A1T2KYX6</accession>
<dbReference type="RefSeq" id="WP_078485213.1">
    <property type="nucleotide sequence ID" value="NZ_MPRL01000141.1"/>
</dbReference>
<protein>
    <submittedName>
        <fullName evidence="1">Uncharacterized protein</fullName>
    </submittedName>
</protein>
<reference evidence="1 2" key="1">
    <citation type="submission" date="2016-11" db="EMBL/GenBank/DDBJ databases">
        <title>Mixed transmission modes and dynamic genome evolution in an obligate animal-bacterial symbiosis.</title>
        <authorList>
            <person name="Russell S.L."/>
            <person name="Corbett-Detig R.B."/>
            <person name="Cavanaugh C.M."/>
        </authorList>
    </citation>
    <scope>NUCLEOTIDE SEQUENCE [LARGE SCALE GENOMIC DNA]</scope>
    <source>
        <strain evidence="1">Sveles-Q1</strain>
    </source>
</reference>
<evidence type="ECO:0000313" key="2">
    <source>
        <dbReference type="Proteomes" id="UP000191110"/>
    </source>
</evidence>
<name>A0A1T2KYX6_9GAMM</name>
<dbReference type="EMBL" id="MPRL01000141">
    <property type="protein sequence ID" value="OOZ38045.1"/>
    <property type="molecule type" value="Genomic_DNA"/>
</dbReference>